<reference evidence="1 2" key="1">
    <citation type="submission" date="2024-01" db="EMBL/GenBank/DDBJ databases">
        <title>The complete chloroplast genome sequence of Lithospermum erythrorhizon: insights into the phylogenetic relationship among Boraginaceae species and the maternal lineages of purple gromwells.</title>
        <authorList>
            <person name="Okada T."/>
            <person name="Watanabe K."/>
        </authorList>
    </citation>
    <scope>NUCLEOTIDE SEQUENCE [LARGE SCALE GENOMIC DNA]</scope>
</reference>
<dbReference type="EMBL" id="BAABME010002430">
    <property type="protein sequence ID" value="GAA0154590.1"/>
    <property type="molecule type" value="Genomic_DNA"/>
</dbReference>
<proteinExistence type="predicted"/>
<name>A0AAV3PTL4_LITER</name>
<organism evidence="1 2">
    <name type="scientific">Lithospermum erythrorhizon</name>
    <name type="common">Purple gromwell</name>
    <name type="synonym">Lithospermum officinale var. erythrorhizon</name>
    <dbReference type="NCBI Taxonomy" id="34254"/>
    <lineage>
        <taxon>Eukaryota</taxon>
        <taxon>Viridiplantae</taxon>
        <taxon>Streptophyta</taxon>
        <taxon>Embryophyta</taxon>
        <taxon>Tracheophyta</taxon>
        <taxon>Spermatophyta</taxon>
        <taxon>Magnoliopsida</taxon>
        <taxon>eudicotyledons</taxon>
        <taxon>Gunneridae</taxon>
        <taxon>Pentapetalae</taxon>
        <taxon>asterids</taxon>
        <taxon>lamiids</taxon>
        <taxon>Boraginales</taxon>
        <taxon>Boraginaceae</taxon>
        <taxon>Boraginoideae</taxon>
        <taxon>Lithospermeae</taxon>
        <taxon>Lithospermum</taxon>
    </lineage>
</organism>
<accession>A0AAV3PTL4</accession>
<evidence type="ECO:0000313" key="1">
    <source>
        <dbReference type="EMBL" id="GAA0154590.1"/>
    </source>
</evidence>
<dbReference type="Proteomes" id="UP001454036">
    <property type="component" value="Unassembled WGS sequence"/>
</dbReference>
<gene>
    <name evidence="1" type="ORF">LIER_12528</name>
</gene>
<sequence>MVGDGEGGRRKKIRRRGLNVSCITSVITGASSRTIFLVVFQDFLETGANEGTSEELSEITTLFRLKIRARGSFPGSVFRNGSRGTFRKGLESLGGICLRERSVYAFSLQRDSGLHFVKNTVVIAYLMKLIVSYQPGNSLGLHLF</sequence>
<protein>
    <submittedName>
        <fullName evidence="1">Uncharacterized protein</fullName>
    </submittedName>
</protein>
<keyword evidence="2" id="KW-1185">Reference proteome</keyword>
<evidence type="ECO:0000313" key="2">
    <source>
        <dbReference type="Proteomes" id="UP001454036"/>
    </source>
</evidence>
<dbReference type="AlphaFoldDB" id="A0AAV3PTL4"/>
<comment type="caution">
    <text evidence="1">The sequence shown here is derived from an EMBL/GenBank/DDBJ whole genome shotgun (WGS) entry which is preliminary data.</text>
</comment>